<dbReference type="PROSITE" id="PS51635">
    <property type="entry name" value="PNPLA"/>
    <property type="match status" value="1"/>
</dbReference>
<comment type="caution">
    <text evidence="6">The sequence shown here is derived from an EMBL/GenBank/DDBJ whole genome shotgun (WGS) entry which is preliminary data.</text>
</comment>
<evidence type="ECO:0000313" key="6">
    <source>
        <dbReference type="EMBL" id="MBK9719313.1"/>
    </source>
</evidence>
<gene>
    <name evidence="6" type="ORF">IPO85_17720</name>
</gene>
<evidence type="ECO:0000313" key="7">
    <source>
        <dbReference type="Proteomes" id="UP000808349"/>
    </source>
</evidence>
<dbReference type="PANTHER" id="PTHR14226:SF29">
    <property type="entry name" value="NEUROPATHY TARGET ESTERASE SWS"/>
    <property type="match status" value="1"/>
</dbReference>
<proteinExistence type="predicted"/>
<reference evidence="6 7" key="1">
    <citation type="submission" date="2020-10" db="EMBL/GenBank/DDBJ databases">
        <title>Connecting structure to function with the recovery of over 1000 high-quality activated sludge metagenome-assembled genomes encoding full-length rRNA genes using long-read sequencing.</title>
        <authorList>
            <person name="Singleton C.M."/>
            <person name="Petriglieri F."/>
            <person name="Kristensen J.M."/>
            <person name="Kirkegaard R.H."/>
            <person name="Michaelsen T.Y."/>
            <person name="Andersen M.H."/>
            <person name="Karst S.M."/>
            <person name="Dueholm M.S."/>
            <person name="Nielsen P.H."/>
            <person name="Albertsen M."/>
        </authorList>
    </citation>
    <scope>NUCLEOTIDE SEQUENCE [LARGE SCALE GENOMIC DNA]</scope>
    <source>
        <strain evidence="6">Ribe_18-Q3-R11-54_BAT3C.373</strain>
    </source>
</reference>
<dbReference type="SUPFAM" id="SSF52151">
    <property type="entry name" value="FabD/lysophospholipase-like"/>
    <property type="match status" value="1"/>
</dbReference>
<dbReference type="GO" id="GO:0016787">
    <property type="term" value="F:hydrolase activity"/>
    <property type="evidence" value="ECO:0007669"/>
    <property type="project" value="UniProtKB-UniRule"/>
</dbReference>
<feature type="active site" description="Proton acceptor" evidence="4">
    <location>
        <position position="150"/>
    </location>
</feature>
<dbReference type="EMBL" id="JADKFW010000018">
    <property type="protein sequence ID" value="MBK9719313.1"/>
    <property type="molecule type" value="Genomic_DNA"/>
</dbReference>
<feature type="short sequence motif" description="DGA/G" evidence="4">
    <location>
        <begin position="150"/>
        <end position="152"/>
    </location>
</feature>
<feature type="short sequence motif" description="GXGXXG" evidence="4">
    <location>
        <begin position="9"/>
        <end position="14"/>
    </location>
</feature>
<feature type="active site" description="Nucleophile" evidence="4">
    <location>
        <position position="38"/>
    </location>
</feature>
<evidence type="ECO:0000256" key="1">
    <source>
        <dbReference type="ARBA" id="ARBA00022801"/>
    </source>
</evidence>
<dbReference type="AlphaFoldDB" id="A0A9D7SBG0"/>
<dbReference type="Pfam" id="PF01734">
    <property type="entry name" value="Patatin"/>
    <property type="match status" value="1"/>
</dbReference>
<evidence type="ECO:0000256" key="2">
    <source>
        <dbReference type="ARBA" id="ARBA00022963"/>
    </source>
</evidence>
<name>A0A9D7SBG0_9BACT</name>
<feature type="domain" description="PNPLA" evidence="5">
    <location>
        <begin position="5"/>
        <end position="163"/>
    </location>
</feature>
<keyword evidence="1 4" id="KW-0378">Hydrolase</keyword>
<dbReference type="InterPro" id="IPR050301">
    <property type="entry name" value="NTE"/>
</dbReference>
<dbReference type="Proteomes" id="UP000808349">
    <property type="component" value="Unassembled WGS sequence"/>
</dbReference>
<dbReference type="Gene3D" id="3.40.1090.10">
    <property type="entry name" value="Cytosolic phospholipase A2 catalytic domain"/>
    <property type="match status" value="2"/>
</dbReference>
<feature type="short sequence motif" description="GXSXG" evidence="4">
    <location>
        <begin position="36"/>
        <end position="40"/>
    </location>
</feature>
<sequence>MKIGLVLSGGGARGAFHIGVLQALEEANIKPDIISGTSVGAIIGCLYSAGVSPATMLDTLLKTKWYDFFSIKYPKNGISDLKYVHEMLEQFIPINDFSSLHIPLYITATNLNSGKLEIFSSGEIYKRVVASCAVPLVFRPVEMNESFYLDGGILLNLPVQPIREFCDQIIAVNLMPIGVSTNDKLNGYFNLISRVLELSVDNHTTAQKKLTDILIETVEIAKYSRFDLKPTQELYDLGYATAKLALN</sequence>
<dbReference type="InterPro" id="IPR016035">
    <property type="entry name" value="Acyl_Trfase/lysoPLipase"/>
</dbReference>
<dbReference type="CDD" id="cd07205">
    <property type="entry name" value="Pat_PNPLA6_PNPLA7_NTE1_like"/>
    <property type="match status" value="1"/>
</dbReference>
<keyword evidence="2 4" id="KW-0442">Lipid degradation</keyword>
<evidence type="ECO:0000256" key="3">
    <source>
        <dbReference type="ARBA" id="ARBA00023098"/>
    </source>
</evidence>
<evidence type="ECO:0000256" key="4">
    <source>
        <dbReference type="PROSITE-ProRule" id="PRU01161"/>
    </source>
</evidence>
<dbReference type="PANTHER" id="PTHR14226">
    <property type="entry name" value="NEUROPATHY TARGET ESTERASE/SWISS CHEESE D.MELANOGASTER"/>
    <property type="match status" value="1"/>
</dbReference>
<protein>
    <submittedName>
        <fullName evidence="6">Patatin-like phospholipase family protein</fullName>
    </submittedName>
</protein>
<evidence type="ECO:0000259" key="5">
    <source>
        <dbReference type="PROSITE" id="PS51635"/>
    </source>
</evidence>
<organism evidence="6 7">
    <name type="scientific">Candidatus Defluviibacterium haderslevense</name>
    <dbReference type="NCBI Taxonomy" id="2981993"/>
    <lineage>
        <taxon>Bacteria</taxon>
        <taxon>Pseudomonadati</taxon>
        <taxon>Bacteroidota</taxon>
        <taxon>Saprospiria</taxon>
        <taxon>Saprospirales</taxon>
        <taxon>Saprospiraceae</taxon>
        <taxon>Candidatus Defluviibacterium</taxon>
    </lineage>
</organism>
<dbReference type="GO" id="GO:0016042">
    <property type="term" value="P:lipid catabolic process"/>
    <property type="evidence" value="ECO:0007669"/>
    <property type="project" value="UniProtKB-UniRule"/>
</dbReference>
<keyword evidence="3 4" id="KW-0443">Lipid metabolism</keyword>
<dbReference type="InterPro" id="IPR002641">
    <property type="entry name" value="PNPLA_dom"/>
</dbReference>
<accession>A0A9D7SBG0</accession>